<keyword evidence="2" id="KW-1185">Reference proteome</keyword>
<organism evidence="1 2">
    <name type="scientific">Faecalibacterium prausnitzii L2-6</name>
    <dbReference type="NCBI Taxonomy" id="718252"/>
    <lineage>
        <taxon>Bacteria</taxon>
        <taxon>Bacillati</taxon>
        <taxon>Bacillota</taxon>
        <taxon>Clostridia</taxon>
        <taxon>Eubacteriales</taxon>
        <taxon>Oscillospiraceae</taxon>
        <taxon>Faecalibacterium</taxon>
    </lineage>
</organism>
<dbReference type="EMBL" id="FP929045">
    <property type="protein sequence ID" value="CBK99230.1"/>
    <property type="molecule type" value="Genomic_DNA"/>
</dbReference>
<gene>
    <name evidence="1" type="ORF">FP2_18010</name>
</gene>
<dbReference type="AlphaFoldDB" id="D4JYY1"/>
<dbReference type="Proteomes" id="UP000008804">
    <property type="component" value="Chromosome"/>
</dbReference>
<name>D4JYY1_9FIRM</name>
<dbReference type="BioCyc" id="FPRA718252:G1375-1521-MONOMER"/>
<proteinExistence type="predicted"/>
<sequence>MAESLISSPEALLLEKQSNEVRLRGRTEDIPL</sequence>
<evidence type="ECO:0000313" key="1">
    <source>
        <dbReference type="EMBL" id="CBK99230.1"/>
    </source>
</evidence>
<dbReference type="STRING" id="718252.FP2_18010"/>
<evidence type="ECO:0000313" key="2">
    <source>
        <dbReference type="Proteomes" id="UP000008804"/>
    </source>
</evidence>
<reference evidence="1 2" key="1">
    <citation type="submission" date="2010-03" db="EMBL/GenBank/DDBJ databases">
        <title>The genome sequence of Faecalibacterium prausnitzii L2/6.</title>
        <authorList>
            <consortium name="metaHIT consortium -- http://www.metahit.eu/"/>
            <person name="Pajon A."/>
            <person name="Turner K."/>
            <person name="Parkhill J."/>
            <person name="Duncan S."/>
            <person name="Flint H."/>
        </authorList>
    </citation>
    <scope>NUCLEOTIDE SEQUENCE [LARGE SCALE GENOMIC DNA]</scope>
    <source>
        <strain evidence="2">L2-6</strain>
    </source>
</reference>
<dbReference type="KEGG" id="fpr:FP2_18010"/>
<reference evidence="1 2" key="2">
    <citation type="submission" date="2010-03" db="EMBL/GenBank/DDBJ databases">
        <authorList>
            <person name="Pajon A."/>
        </authorList>
    </citation>
    <scope>NUCLEOTIDE SEQUENCE [LARGE SCALE GENOMIC DNA]</scope>
    <source>
        <strain evidence="2">L2-6</strain>
    </source>
</reference>
<protein>
    <submittedName>
        <fullName evidence="1">Uncharacterized protein</fullName>
    </submittedName>
</protein>
<dbReference type="HOGENOM" id="CLU_3389534_0_0_9"/>
<accession>D4JYY1</accession>